<dbReference type="InterPro" id="IPR051678">
    <property type="entry name" value="AGP_Transferase"/>
</dbReference>
<protein>
    <recommendedName>
        <fullName evidence="1">Aminoglycoside phosphotransferase domain-containing protein</fullName>
    </recommendedName>
</protein>
<dbReference type="SUPFAM" id="SSF56112">
    <property type="entry name" value="Protein kinase-like (PK-like)"/>
    <property type="match status" value="1"/>
</dbReference>
<dbReference type="AlphaFoldDB" id="A0A6G1IHV4"/>
<feature type="domain" description="Aminoglycoside phosphotransferase" evidence="1">
    <location>
        <begin position="7"/>
        <end position="43"/>
    </location>
</feature>
<dbReference type="OrthoDB" id="10003767at2759"/>
<dbReference type="InterPro" id="IPR011009">
    <property type="entry name" value="Kinase-like_dom_sf"/>
</dbReference>
<dbReference type="PANTHER" id="PTHR21310">
    <property type="entry name" value="AMINOGLYCOSIDE PHOSPHOTRANSFERASE-RELATED-RELATED"/>
    <property type="match status" value="1"/>
</dbReference>
<dbReference type="PANTHER" id="PTHR21310:SF51">
    <property type="entry name" value="AMINOGLYCOSIDE PHOSPHOTRANSFERASE DOMAIN-CONTAINING PROTEIN"/>
    <property type="match status" value="1"/>
</dbReference>
<accession>A0A6G1IHV4</accession>
<sequence length="144" mass="16176">MARVKKESFVLRHTDLDMQNLLVSDDGTVTGIIDWNRVMAMPRCVGATAIPVFLRRDWLPESMLMDAMAEYTDARYMLKSPIYEAALAALEGDGDEEDSVNKVFMKIPELQLLDQAELCKRIGAGWPAGEKFLAKKIAEVLKPE</sequence>
<keyword evidence="3" id="KW-1185">Reference proteome</keyword>
<dbReference type="Pfam" id="PF01636">
    <property type="entry name" value="APH"/>
    <property type="match status" value="1"/>
</dbReference>
<proteinExistence type="predicted"/>
<gene>
    <name evidence="2" type="ORF">K458DRAFT_395887</name>
</gene>
<evidence type="ECO:0000259" key="1">
    <source>
        <dbReference type="Pfam" id="PF01636"/>
    </source>
</evidence>
<reference evidence="2" key="1">
    <citation type="journal article" date="2020" name="Stud. Mycol.">
        <title>101 Dothideomycetes genomes: a test case for predicting lifestyles and emergence of pathogens.</title>
        <authorList>
            <person name="Haridas S."/>
            <person name="Albert R."/>
            <person name="Binder M."/>
            <person name="Bloem J."/>
            <person name="Labutti K."/>
            <person name="Salamov A."/>
            <person name="Andreopoulos B."/>
            <person name="Baker S."/>
            <person name="Barry K."/>
            <person name="Bills G."/>
            <person name="Bluhm B."/>
            <person name="Cannon C."/>
            <person name="Castanera R."/>
            <person name="Culley D."/>
            <person name="Daum C."/>
            <person name="Ezra D."/>
            <person name="Gonzalez J."/>
            <person name="Henrissat B."/>
            <person name="Kuo A."/>
            <person name="Liang C."/>
            <person name="Lipzen A."/>
            <person name="Lutzoni F."/>
            <person name="Magnuson J."/>
            <person name="Mondo S."/>
            <person name="Nolan M."/>
            <person name="Ohm R."/>
            <person name="Pangilinan J."/>
            <person name="Park H.-J."/>
            <person name="Ramirez L."/>
            <person name="Alfaro M."/>
            <person name="Sun H."/>
            <person name="Tritt A."/>
            <person name="Yoshinaga Y."/>
            <person name="Zwiers L.-H."/>
            <person name="Turgeon B."/>
            <person name="Goodwin S."/>
            <person name="Spatafora J."/>
            <person name="Crous P."/>
            <person name="Grigoriev I."/>
        </authorList>
    </citation>
    <scope>NUCLEOTIDE SEQUENCE</scope>
    <source>
        <strain evidence="2">CBS 122367</strain>
    </source>
</reference>
<evidence type="ECO:0000313" key="2">
    <source>
        <dbReference type="EMBL" id="KAF2677620.1"/>
    </source>
</evidence>
<dbReference type="EMBL" id="MU005621">
    <property type="protein sequence ID" value="KAF2677620.1"/>
    <property type="molecule type" value="Genomic_DNA"/>
</dbReference>
<name>A0A6G1IHV4_9PLEO</name>
<dbReference type="Proteomes" id="UP000799291">
    <property type="component" value="Unassembled WGS sequence"/>
</dbReference>
<organism evidence="2 3">
    <name type="scientific">Lentithecium fluviatile CBS 122367</name>
    <dbReference type="NCBI Taxonomy" id="1168545"/>
    <lineage>
        <taxon>Eukaryota</taxon>
        <taxon>Fungi</taxon>
        <taxon>Dikarya</taxon>
        <taxon>Ascomycota</taxon>
        <taxon>Pezizomycotina</taxon>
        <taxon>Dothideomycetes</taxon>
        <taxon>Pleosporomycetidae</taxon>
        <taxon>Pleosporales</taxon>
        <taxon>Massarineae</taxon>
        <taxon>Lentitheciaceae</taxon>
        <taxon>Lentithecium</taxon>
    </lineage>
</organism>
<dbReference type="InterPro" id="IPR002575">
    <property type="entry name" value="Aminoglycoside_PTrfase"/>
</dbReference>
<evidence type="ECO:0000313" key="3">
    <source>
        <dbReference type="Proteomes" id="UP000799291"/>
    </source>
</evidence>